<dbReference type="PANTHER" id="PTHR36884:SF1">
    <property type="entry name" value="FIP1[V]-LIKE PROTEIN"/>
    <property type="match status" value="1"/>
</dbReference>
<dbReference type="PANTHER" id="PTHR36884">
    <property type="entry name" value="FIP1[III]-LIKE PROTEIN"/>
    <property type="match status" value="1"/>
</dbReference>
<evidence type="ECO:0000313" key="2">
    <source>
        <dbReference type="EMBL" id="KAL2528646.1"/>
    </source>
</evidence>
<feature type="region of interest" description="Disordered" evidence="1">
    <location>
        <begin position="81"/>
        <end position="154"/>
    </location>
</feature>
<organism evidence="2 3">
    <name type="scientific">Forsythia ovata</name>
    <dbReference type="NCBI Taxonomy" id="205694"/>
    <lineage>
        <taxon>Eukaryota</taxon>
        <taxon>Viridiplantae</taxon>
        <taxon>Streptophyta</taxon>
        <taxon>Embryophyta</taxon>
        <taxon>Tracheophyta</taxon>
        <taxon>Spermatophyta</taxon>
        <taxon>Magnoliopsida</taxon>
        <taxon>eudicotyledons</taxon>
        <taxon>Gunneridae</taxon>
        <taxon>Pentapetalae</taxon>
        <taxon>asterids</taxon>
        <taxon>lamiids</taxon>
        <taxon>Lamiales</taxon>
        <taxon>Oleaceae</taxon>
        <taxon>Forsythieae</taxon>
        <taxon>Forsythia</taxon>
    </lineage>
</organism>
<dbReference type="EMBL" id="JBFOLJ010000006">
    <property type="protein sequence ID" value="KAL2528646.1"/>
    <property type="molecule type" value="Genomic_DNA"/>
</dbReference>
<evidence type="ECO:0000256" key="1">
    <source>
        <dbReference type="SAM" id="MobiDB-lite"/>
    </source>
</evidence>
<comment type="caution">
    <text evidence="2">The sequence shown here is derived from an EMBL/GenBank/DDBJ whole genome shotgun (WGS) entry which is preliminary data.</text>
</comment>
<reference evidence="3" key="1">
    <citation type="submission" date="2024-07" db="EMBL/GenBank/DDBJ databases">
        <title>Two chromosome-level genome assemblies of Korean endemic species Abeliophyllum distichum and Forsythia ovata (Oleaceae).</title>
        <authorList>
            <person name="Jang H."/>
        </authorList>
    </citation>
    <scope>NUCLEOTIDE SEQUENCE [LARGE SCALE GENOMIC DNA]</scope>
</reference>
<sequence length="154" mass="17473">MLDLRISMEYLSHCLLHLILSRKLCTALPNKRGSKISLKFLPVGRPIPVETGSGDRLPSIDTRRPRMHDSDAIIEIMCQADDDDMAEQQENDPSRKDLRGNDEIDDLPQENTENYDGFSHAYDDIVGDDALHLPSEAPGQYHSSREFGVPREER</sequence>
<protein>
    <submittedName>
        <fullName evidence="2">FIP1[V]-like protein</fullName>
    </submittedName>
</protein>
<feature type="compositionally biased region" description="Basic and acidic residues" evidence="1">
    <location>
        <begin position="92"/>
        <end position="102"/>
    </location>
</feature>
<feature type="compositionally biased region" description="Basic and acidic residues" evidence="1">
    <location>
        <begin position="143"/>
        <end position="154"/>
    </location>
</feature>
<proteinExistence type="predicted"/>
<dbReference type="AlphaFoldDB" id="A0ABD1UUB4"/>
<name>A0ABD1UUB4_9LAMI</name>
<keyword evidence="3" id="KW-1185">Reference proteome</keyword>
<feature type="compositionally biased region" description="Acidic residues" evidence="1">
    <location>
        <begin position="81"/>
        <end position="90"/>
    </location>
</feature>
<accession>A0ABD1UUB4</accession>
<gene>
    <name evidence="2" type="ORF">Fot_21247</name>
</gene>
<dbReference type="Proteomes" id="UP001604277">
    <property type="component" value="Unassembled WGS sequence"/>
</dbReference>
<evidence type="ECO:0000313" key="3">
    <source>
        <dbReference type="Proteomes" id="UP001604277"/>
    </source>
</evidence>
<dbReference type="InterPro" id="IPR044976">
    <property type="entry name" value="FIPS5/FIPS3-like"/>
</dbReference>